<evidence type="ECO:0000256" key="1">
    <source>
        <dbReference type="SAM" id="SignalP"/>
    </source>
</evidence>
<evidence type="ECO:0000313" key="3">
    <source>
        <dbReference type="Proteomes" id="UP000785679"/>
    </source>
</evidence>
<feature type="chain" id="PRO_5035303640" description="Transmembrane protein" evidence="1">
    <location>
        <begin position="16"/>
        <end position="428"/>
    </location>
</feature>
<feature type="signal peptide" evidence="1">
    <location>
        <begin position="1"/>
        <end position="15"/>
    </location>
</feature>
<name>A0A8J8NPA6_HALGN</name>
<keyword evidence="1" id="KW-0732">Signal</keyword>
<dbReference type="Proteomes" id="UP000785679">
    <property type="component" value="Unassembled WGS sequence"/>
</dbReference>
<dbReference type="EMBL" id="RRYP01010436">
    <property type="protein sequence ID" value="TNV78389.1"/>
    <property type="molecule type" value="Genomic_DNA"/>
</dbReference>
<keyword evidence="3" id="KW-1185">Reference proteome</keyword>
<evidence type="ECO:0008006" key="4">
    <source>
        <dbReference type="Google" id="ProtNLM"/>
    </source>
</evidence>
<organism evidence="2 3">
    <name type="scientific">Halteria grandinella</name>
    <dbReference type="NCBI Taxonomy" id="5974"/>
    <lineage>
        <taxon>Eukaryota</taxon>
        <taxon>Sar</taxon>
        <taxon>Alveolata</taxon>
        <taxon>Ciliophora</taxon>
        <taxon>Intramacronucleata</taxon>
        <taxon>Spirotrichea</taxon>
        <taxon>Stichotrichia</taxon>
        <taxon>Sporadotrichida</taxon>
        <taxon>Halteriidae</taxon>
        <taxon>Halteria</taxon>
    </lineage>
</organism>
<reference evidence="2" key="1">
    <citation type="submission" date="2019-06" db="EMBL/GenBank/DDBJ databases">
        <authorList>
            <person name="Zheng W."/>
        </authorList>
    </citation>
    <scope>NUCLEOTIDE SEQUENCE</scope>
    <source>
        <strain evidence="2">QDHG01</strain>
    </source>
</reference>
<proteinExistence type="predicted"/>
<protein>
    <recommendedName>
        <fullName evidence="4">Transmembrane protein</fullName>
    </recommendedName>
</protein>
<accession>A0A8J8NPA6</accession>
<gene>
    <name evidence="2" type="ORF">FGO68_gene13084</name>
</gene>
<comment type="caution">
    <text evidence="2">The sequence shown here is derived from an EMBL/GenBank/DDBJ whole genome shotgun (WGS) entry which is preliminary data.</text>
</comment>
<evidence type="ECO:0000313" key="2">
    <source>
        <dbReference type="EMBL" id="TNV78389.1"/>
    </source>
</evidence>
<sequence length="428" mass="49781">MSYLLFIALFLSVMASQDFVPVRQFELYNTNSTFKQCYLKYSSTNALQFRCDYKNNTTSYQESKIDSGEAALSLLSLSWPTTEPVRINYGLIQWAAKKEYSAVPQPYTLTYQYEQPSISILVDLLITWSSQNKSETILQYLKHGQYFLVQDIQFYRFYGMDEIKMNGTTIIQMLFLNTIDYGTPVKQFDFHVLTFKIDGKYVLQFSRTILDPPGGVEAKQFKFLRRQYIYTSVTYQLDFIVEKYFDRFTFKEQQNVWGITSAQSQSFQIGTDQVYVLTTIVKNSTSYALVAEELFNNNNRTFYQNFTLPYYAGFYHTVRFTGQYLQVQNDSVMSLSIAKLCSYKEYLDVNAVKCVPCAETEAISITPYGTRCYTYDQLPDEQALTNWYKFNMLNPGKYREPSNQKKVNSANVLGMLGVYFISILLIVL</sequence>
<dbReference type="AlphaFoldDB" id="A0A8J8NPA6"/>